<dbReference type="HOGENOM" id="CLU_1626686_0_0_1"/>
<protein>
    <submittedName>
        <fullName evidence="2">Uncharacterized protein</fullName>
    </submittedName>
</protein>
<feature type="compositionally biased region" description="Basic and acidic residues" evidence="1">
    <location>
        <begin position="147"/>
        <end position="163"/>
    </location>
</feature>
<dbReference type="AlphaFoldDB" id="A0A017SAZ2"/>
<keyword evidence="3" id="KW-1185">Reference proteome</keyword>
<feature type="region of interest" description="Disordered" evidence="1">
    <location>
        <begin position="42"/>
        <end position="61"/>
    </location>
</feature>
<evidence type="ECO:0000313" key="2">
    <source>
        <dbReference type="EMBL" id="EYE93375.1"/>
    </source>
</evidence>
<dbReference type="GeneID" id="63694296"/>
<dbReference type="Proteomes" id="UP000019804">
    <property type="component" value="Unassembled WGS sequence"/>
</dbReference>
<dbReference type="EMBL" id="KK088432">
    <property type="protein sequence ID" value="EYE93375.1"/>
    <property type="molecule type" value="Genomic_DNA"/>
</dbReference>
<dbReference type="RefSeq" id="XP_040637063.1">
    <property type="nucleotide sequence ID" value="XM_040779172.1"/>
</dbReference>
<name>A0A017SAZ2_ASPRC</name>
<gene>
    <name evidence="2" type="ORF">EURHEDRAFT_379436</name>
</gene>
<feature type="region of interest" description="Disordered" evidence="1">
    <location>
        <begin position="128"/>
        <end position="163"/>
    </location>
</feature>
<proteinExistence type="predicted"/>
<evidence type="ECO:0000313" key="3">
    <source>
        <dbReference type="Proteomes" id="UP000019804"/>
    </source>
</evidence>
<sequence>MPPNCSIARITGPIPRPCAAPSSGVHISAGTGVRTLVPAGSLDQARSHDRNPAARTTTSSGSARARELKFWVVNNAFIDQREGMVRDSRAAVQDRPEWDLPGPPEVCPMRSVQLRYCILQAGYSSTAKRQLDEASQSGKGKAQVDPGHVEVHPDKIDKAMSER</sequence>
<evidence type="ECO:0000256" key="1">
    <source>
        <dbReference type="SAM" id="MobiDB-lite"/>
    </source>
</evidence>
<accession>A0A017SAZ2</accession>
<reference evidence="3" key="1">
    <citation type="journal article" date="2014" name="Nat. Commun.">
        <title>Genomic adaptations of the halophilic Dead Sea filamentous fungus Eurotium rubrum.</title>
        <authorList>
            <person name="Kis-Papo T."/>
            <person name="Weig A.R."/>
            <person name="Riley R."/>
            <person name="Persoh D."/>
            <person name="Salamov A."/>
            <person name="Sun H."/>
            <person name="Lipzen A."/>
            <person name="Wasser S.P."/>
            <person name="Rambold G."/>
            <person name="Grigoriev I.V."/>
            <person name="Nevo E."/>
        </authorList>
    </citation>
    <scope>NUCLEOTIDE SEQUENCE [LARGE SCALE GENOMIC DNA]</scope>
    <source>
        <strain evidence="3">CBS 135680</strain>
    </source>
</reference>
<organism evidence="2 3">
    <name type="scientific">Aspergillus ruber (strain CBS 135680)</name>
    <dbReference type="NCBI Taxonomy" id="1388766"/>
    <lineage>
        <taxon>Eukaryota</taxon>
        <taxon>Fungi</taxon>
        <taxon>Dikarya</taxon>
        <taxon>Ascomycota</taxon>
        <taxon>Pezizomycotina</taxon>
        <taxon>Eurotiomycetes</taxon>
        <taxon>Eurotiomycetidae</taxon>
        <taxon>Eurotiales</taxon>
        <taxon>Aspergillaceae</taxon>
        <taxon>Aspergillus</taxon>
        <taxon>Aspergillus subgen. Aspergillus</taxon>
    </lineage>
</organism>
<feature type="compositionally biased region" description="Polar residues" evidence="1">
    <location>
        <begin position="128"/>
        <end position="138"/>
    </location>
</feature>